<feature type="repeat" description="ANK" evidence="1">
    <location>
        <begin position="41"/>
        <end position="70"/>
    </location>
</feature>
<dbReference type="AlphaFoldDB" id="A0A1H9MAW9"/>
<name>A0A1H9MAW9_9BACT</name>
<dbReference type="SUPFAM" id="SSF48403">
    <property type="entry name" value="Ankyrin repeat"/>
    <property type="match status" value="1"/>
</dbReference>
<dbReference type="InParanoid" id="A0A1H9MAW9"/>
<dbReference type="EMBL" id="FOFB01000028">
    <property type="protein sequence ID" value="SER20844.1"/>
    <property type="molecule type" value="Genomic_DNA"/>
</dbReference>
<evidence type="ECO:0000313" key="2">
    <source>
        <dbReference type="EMBL" id="SER20844.1"/>
    </source>
</evidence>
<dbReference type="PROSITE" id="PS50088">
    <property type="entry name" value="ANK_REPEAT"/>
    <property type="match status" value="1"/>
</dbReference>
<proteinExistence type="predicted"/>
<dbReference type="RefSeq" id="WP_090172154.1">
    <property type="nucleotide sequence ID" value="NZ_FOFB01000028.1"/>
</dbReference>
<gene>
    <name evidence="2" type="ORF">SAMN05444359_12820</name>
</gene>
<dbReference type="Proteomes" id="UP000199021">
    <property type="component" value="Unassembled WGS sequence"/>
</dbReference>
<organism evidence="2 3">
    <name type="scientific">Neolewinella agarilytica</name>
    <dbReference type="NCBI Taxonomy" id="478744"/>
    <lineage>
        <taxon>Bacteria</taxon>
        <taxon>Pseudomonadati</taxon>
        <taxon>Bacteroidota</taxon>
        <taxon>Saprospiria</taxon>
        <taxon>Saprospirales</taxon>
        <taxon>Lewinellaceae</taxon>
        <taxon>Neolewinella</taxon>
    </lineage>
</organism>
<dbReference type="Gene3D" id="1.25.40.20">
    <property type="entry name" value="Ankyrin repeat-containing domain"/>
    <property type="match status" value="1"/>
</dbReference>
<dbReference type="PANTHER" id="PTHR24127:SF1">
    <property type="entry name" value="ANKYRIN REPEAT AND EF-HAND DOMAIN-CONTAINING PROTEIN 1"/>
    <property type="match status" value="1"/>
</dbReference>
<dbReference type="OrthoDB" id="1164153at2"/>
<dbReference type="Pfam" id="PF12796">
    <property type="entry name" value="Ank_2"/>
    <property type="match status" value="1"/>
</dbReference>
<keyword evidence="1" id="KW-0040">ANK repeat</keyword>
<accession>A0A1H9MAW9</accession>
<dbReference type="InterPro" id="IPR052801">
    <property type="entry name" value="Ankyrin-EF-hand"/>
</dbReference>
<reference evidence="3" key="1">
    <citation type="submission" date="2016-10" db="EMBL/GenBank/DDBJ databases">
        <authorList>
            <person name="Varghese N."/>
            <person name="Submissions S."/>
        </authorList>
    </citation>
    <scope>NUCLEOTIDE SEQUENCE [LARGE SCALE GENOMIC DNA]</scope>
    <source>
        <strain evidence="3">DSM 24740</strain>
    </source>
</reference>
<dbReference type="STRING" id="478744.SAMN05444359_12820"/>
<protein>
    <submittedName>
        <fullName evidence="2">Ankyrin repeat-containing protein</fullName>
    </submittedName>
</protein>
<dbReference type="InterPro" id="IPR002110">
    <property type="entry name" value="Ankyrin_rpt"/>
</dbReference>
<keyword evidence="3" id="KW-1185">Reference proteome</keyword>
<dbReference type="SMART" id="SM00248">
    <property type="entry name" value="ANK"/>
    <property type="match status" value="2"/>
</dbReference>
<sequence>MSGGDWKEMFAACQSGNIDLVKYHIETGVDPNYTHPEFLTTALMESVRCNRLEIVKYLLVNGADPNIKDEWTSETAISIAEAMKDEVLIEMLRVYT</sequence>
<evidence type="ECO:0000256" key="1">
    <source>
        <dbReference type="PROSITE-ProRule" id="PRU00023"/>
    </source>
</evidence>
<dbReference type="InterPro" id="IPR036770">
    <property type="entry name" value="Ankyrin_rpt-contain_sf"/>
</dbReference>
<dbReference type="PANTHER" id="PTHR24127">
    <property type="entry name" value="ANKYRIN REPEAT AND EF-HAND DOMAIN-CONTAINING PROTEIN 1"/>
    <property type="match status" value="1"/>
</dbReference>
<evidence type="ECO:0000313" key="3">
    <source>
        <dbReference type="Proteomes" id="UP000199021"/>
    </source>
</evidence>